<dbReference type="SUPFAM" id="SSF54427">
    <property type="entry name" value="NTF2-like"/>
    <property type="match status" value="1"/>
</dbReference>
<evidence type="ECO:0000313" key="2">
    <source>
        <dbReference type="Proteomes" id="UP000285112"/>
    </source>
</evidence>
<reference evidence="1 2" key="1">
    <citation type="submission" date="2018-09" db="EMBL/GenBank/DDBJ databases">
        <title>YIM PH 21725 draft genome.</title>
        <authorList>
            <person name="Miao C."/>
        </authorList>
    </citation>
    <scope>NUCLEOTIDE SEQUENCE [LARGE SCALE GENOMIC DNA]</scope>
    <source>
        <strain evidence="2">YIM PH21725</strain>
    </source>
</reference>
<organism evidence="1 2">
    <name type="scientific">Amycolatopsis panacis</name>
    <dbReference type="NCBI Taxonomy" id="2340917"/>
    <lineage>
        <taxon>Bacteria</taxon>
        <taxon>Bacillati</taxon>
        <taxon>Actinomycetota</taxon>
        <taxon>Actinomycetes</taxon>
        <taxon>Pseudonocardiales</taxon>
        <taxon>Pseudonocardiaceae</taxon>
        <taxon>Amycolatopsis</taxon>
    </lineage>
</organism>
<dbReference type="NCBIfam" id="TIGR02246">
    <property type="entry name" value="SgcJ/EcaC family oxidoreductase"/>
    <property type="match status" value="1"/>
</dbReference>
<dbReference type="EMBL" id="QZFV01000060">
    <property type="protein sequence ID" value="RJQ89307.1"/>
    <property type="molecule type" value="Genomic_DNA"/>
</dbReference>
<dbReference type="InterPro" id="IPR032710">
    <property type="entry name" value="NTF2-like_dom_sf"/>
</dbReference>
<dbReference type="InterPro" id="IPR011944">
    <property type="entry name" value="Steroid_delta5-4_isomerase"/>
</dbReference>
<comment type="caution">
    <text evidence="1">The sequence shown here is derived from an EMBL/GenBank/DDBJ whole genome shotgun (WGS) entry which is preliminary data.</text>
</comment>
<dbReference type="Proteomes" id="UP000285112">
    <property type="component" value="Unassembled WGS sequence"/>
</dbReference>
<sequence>MVVHSAQKGDHMEQAVEAMSTIPFRMYEAWNRGDASGFFADFAEDALSVELEGTVYRNRADMIAAQEALFDTALKGSQLVNGEVVFARIISPGVGVVHSRVGLLMPGESERPSTRFSMQLFVAVWQNERWTVVTLENARMLSLETMQALESLPVA</sequence>
<protein>
    <submittedName>
        <fullName evidence="1">SgcJ/EcaC family oxidoreductase</fullName>
    </submittedName>
</protein>
<evidence type="ECO:0000313" key="1">
    <source>
        <dbReference type="EMBL" id="RJQ89307.1"/>
    </source>
</evidence>
<proteinExistence type="predicted"/>
<gene>
    <name evidence="1" type="ORF">D5S19_04920</name>
</gene>
<dbReference type="AlphaFoldDB" id="A0A419I9J5"/>
<name>A0A419I9J5_9PSEU</name>
<accession>A0A419I9J5</accession>
<keyword evidence="2" id="KW-1185">Reference proteome</keyword>
<dbReference type="Gene3D" id="3.10.450.50">
    <property type="match status" value="1"/>
</dbReference>